<keyword evidence="3" id="KW-1185">Reference proteome</keyword>
<dbReference type="KEGG" id="thas:C6Y53_01950"/>
<reference evidence="3" key="1">
    <citation type="submission" date="2018-03" db="EMBL/GenBank/DDBJ databases">
        <title>Genomic analysis of the strain SH-1 isolated from shrimp intestine.</title>
        <authorList>
            <person name="Kim Y.-S."/>
            <person name="Kim S.-E."/>
            <person name="Kim K.-H."/>
        </authorList>
    </citation>
    <scope>NUCLEOTIDE SEQUENCE [LARGE SCALE GENOMIC DNA]</scope>
    <source>
        <strain evidence="3">SH-1</strain>
    </source>
</reference>
<evidence type="ECO:0000256" key="1">
    <source>
        <dbReference type="SAM" id="SignalP"/>
    </source>
</evidence>
<accession>A0A2S0ML41</accession>
<dbReference type="EMBL" id="CP027665">
    <property type="protein sequence ID" value="AVO36582.1"/>
    <property type="molecule type" value="Genomic_DNA"/>
</dbReference>
<organism evidence="2 3">
    <name type="scientific">Pukyongiella litopenaei</name>
    <dbReference type="NCBI Taxonomy" id="2605946"/>
    <lineage>
        <taxon>Bacteria</taxon>
        <taxon>Pseudomonadati</taxon>
        <taxon>Pseudomonadota</taxon>
        <taxon>Alphaproteobacteria</taxon>
        <taxon>Rhodobacterales</taxon>
        <taxon>Paracoccaceae</taxon>
        <taxon>Pukyongiella</taxon>
    </lineage>
</organism>
<keyword evidence="1" id="KW-0732">Signal</keyword>
<feature type="signal peptide" evidence="1">
    <location>
        <begin position="1"/>
        <end position="24"/>
    </location>
</feature>
<dbReference type="AlphaFoldDB" id="A0A2S0ML41"/>
<protein>
    <submittedName>
        <fullName evidence="2">Uncharacterized protein</fullName>
    </submittedName>
</protein>
<feature type="chain" id="PRO_5015651449" evidence="1">
    <location>
        <begin position="25"/>
        <end position="102"/>
    </location>
</feature>
<name>A0A2S0ML41_9RHOB</name>
<evidence type="ECO:0000313" key="2">
    <source>
        <dbReference type="EMBL" id="AVO36582.1"/>
    </source>
</evidence>
<sequence>MSRRRLVLLSAATLAASTAMPAAAQSTSCEIRERMLMNLARNYGETRQSIGLDGSGSLMELFASRETGTWTIIKTLPNGLTCMIGSGESFETIAEEPDSDPA</sequence>
<proteinExistence type="predicted"/>
<dbReference type="Proteomes" id="UP000237655">
    <property type="component" value="Chromosome"/>
</dbReference>
<dbReference type="RefSeq" id="WP_106470897.1">
    <property type="nucleotide sequence ID" value="NZ_CP027665.1"/>
</dbReference>
<gene>
    <name evidence="2" type="ORF">C6Y53_01950</name>
</gene>
<evidence type="ECO:0000313" key="3">
    <source>
        <dbReference type="Proteomes" id="UP000237655"/>
    </source>
</evidence>